<feature type="transmembrane region" description="Helical" evidence="1">
    <location>
        <begin position="21"/>
        <end position="42"/>
    </location>
</feature>
<dbReference type="GO" id="GO:0006508">
    <property type="term" value="P:proteolysis"/>
    <property type="evidence" value="ECO:0007669"/>
    <property type="project" value="UniProtKB-KW"/>
</dbReference>
<gene>
    <name evidence="3" type="ORF">Mal48_45400</name>
</gene>
<keyword evidence="3" id="KW-0645">Protease</keyword>
<feature type="transmembrane region" description="Helical" evidence="1">
    <location>
        <begin position="214"/>
        <end position="233"/>
    </location>
</feature>
<dbReference type="OrthoDB" id="9814348at2"/>
<feature type="transmembrane region" description="Helical" evidence="1">
    <location>
        <begin position="62"/>
        <end position="82"/>
    </location>
</feature>
<dbReference type="Proteomes" id="UP000315724">
    <property type="component" value="Chromosome"/>
</dbReference>
<keyword evidence="1" id="KW-1133">Transmembrane helix</keyword>
<feature type="domain" description="CAAX prenyl protease 2/Lysostaphin resistance protein A-like" evidence="2">
    <location>
        <begin position="135"/>
        <end position="249"/>
    </location>
</feature>
<feature type="transmembrane region" description="Helical" evidence="1">
    <location>
        <begin position="238"/>
        <end position="257"/>
    </location>
</feature>
<evidence type="ECO:0000259" key="2">
    <source>
        <dbReference type="Pfam" id="PF02517"/>
    </source>
</evidence>
<evidence type="ECO:0000313" key="4">
    <source>
        <dbReference type="Proteomes" id="UP000315724"/>
    </source>
</evidence>
<proteinExistence type="predicted"/>
<feature type="transmembrane region" description="Helical" evidence="1">
    <location>
        <begin position="102"/>
        <end position="121"/>
    </location>
</feature>
<dbReference type="GO" id="GO:0080120">
    <property type="term" value="P:CAAX-box protein maturation"/>
    <property type="evidence" value="ECO:0007669"/>
    <property type="project" value="UniProtKB-ARBA"/>
</dbReference>
<dbReference type="AlphaFoldDB" id="A0A517QUH4"/>
<keyword evidence="4" id="KW-1185">Reference proteome</keyword>
<reference evidence="3 4" key="1">
    <citation type="submission" date="2019-02" db="EMBL/GenBank/DDBJ databases">
        <title>Deep-cultivation of Planctomycetes and their phenomic and genomic characterization uncovers novel biology.</title>
        <authorList>
            <person name="Wiegand S."/>
            <person name="Jogler M."/>
            <person name="Boedeker C."/>
            <person name="Pinto D."/>
            <person name="Vollmers J."/>
            <person name="Rivas-Marin E."/>
            <person name="Kohn T."/>
            <person name="Peeters S.H."/>
            <person name="Heuer A."/>
            <person name="Rast P."/>
            <person name="Oberbeckmann S."/>
            <person name="Bunk B."/>
            <person name="Jeske O."/>
            <person name="Meyerdierks A."/>
            <person name="Storesund J.E."/>
            <person name="Kallscheuer N."/>
            <person name="Luecker S."/>
            <person name="Lage O.M."/>
            <person name="Pohl T."/>
            <person name="Merkel B.J."/>
            <person name="Hornburger P."/>
            <person name="Mueller R.-W."/>
            <person name="Bruemmer F."/>
            <person name="Labrenz M."/>
            <person name="Spormann A.M."/>
            <person name="Op den Camp H."/>
            <person name="Overmann J."/>
            <person name="Amann R."/>
            <person name="Jetten M.S.M."/>
            <person name="Mascher T."/>
            <person name="Medema M.H."/>
            <person name="Devos D.P."/>
            <person name="Kaster A.-K."/>
            <person name="Ovreas L."/>
            <person name="Rohde M."/>
            <person name="Galperin M.Y."/>
            <person name="Jogler C."/>
        </authorList>
    </citation>
    <scope>NUCLEOTIDE SEQUENCE [LARGE SCALE GENOMIC DNA]</scope>
    <source>
        <strain evidence="3 4">Mal48</strain>
    </source>
</reference>
<keyword evidence="1" id="KW-0472">Membrane</keyword>
<evidence type="ECO:0000313" key="3">
    <source>
        <dbReference type="EMBL" id="QDT35264.1"/>
    </source>
</evidence>
<feature type="transmembrane region" description="Helical" evidence="1">
    <location>
        <begin position="147"/>
        <end position="164"/>
    </location>
</feature>
<sequence length="258" mass="29004">MFPQEQSHNDYWSTAREPWPSLLFILPFLIVYEVGAIAHAHVPASRNGADLWIRHFGMETGVAVEWMFPLLAPILLLIWQFAARRPWNWNLETLSGMFAESLMFAMTLVVIGQVTALAFPLEVSVELSVTPLSRAVSFLGAGIYEEMLFRLTMLPLIFAALRVIRLPRSLAIFGSIMISSWLFATAHYVGSPALFSPDELTQAMTTVCESRELWFSYTFRFMAGILFSILFWVRGFGIAVGCHILYDLFVGVILAGIG</sequence>
<protein>
    <submittedName>
        <fullName evidence="3">CAAX amino terminal protease self-immunity</fullName>
    </submittedName>
</protein>
<dbReference type="Pfam" id="PF02517">
    <property type="entry name" value="Rce1-like"/>
    <property type="match status" value="1"/>
</dbReference>
<keyword evidence="3" id="KW-0378">Hydrolase</keyword>
<feature type="transmembrane region" description="Helical" evidence="1">
    <location>
        <begin position="171"/>
        <end position="190"/>
    </location>
</feature>
<evidence type="ECO:0000256" key="1">
    <source>
        <dbReference type="SAM" id="Phobius"/>
    </source>
</evidence>
<dbReference type="GO" id="GO:0004175">
    <property type="term" value="F:endopeptidase activity"/>
    <property type="evidence" value="ECO:0007669"/>
    <property type="project" value="UniProtKB-ARBA"/>
</dbReference>
<name>A0A517QUH4_9PLAN</name>
<dbReference type="EMBL" id="CP036267">
    <property type="protein sequence ID" value="QDT35264.1"/>
    <property type="molecule type" value="Genomic_DNA"/>
</dbReference>
<dbReference type="RefSeq" id="WP_145204536.1">
    <property type="nucleotide sequence ID" value="NZ_CP036267.1"/>
</dbReference>
<keyword evidence="1" id="KW-0812">Transmembrane</keyword>
<dbReference type="InterPro" id="IPR003675">
    <property type="entry name" value="Rce1/LyrA-like_dom"/>
</dbReference>
<organism evidence="3 4">
    <name type="scientific">Thalassoglobus polymorphus</name>
    <dbReference type="NCBI Taxonomy" id="2527994"/>
    <lineage>
        <taxon>Bacteria</taxon>
        <taxon>Pseudomonadati</taxon>
        <taxon>Planctomycetota</taxon>
        <taxon>Planctomycetia</taxon>
        <taxon>Planctomycetales</taxon>
        <taxon>Planctomycetaceae</taxon>
        <taxon>Thalassoglobus</taxon>
    </lineage>
</organism>
<dbReference type="KEGG" id="tpol:Mal48_45400"/>
<accession>A0A517QUH4</accession>